<evidence type="ECO:0000313" key="2">
    <source>
        <dbReference type="EMBL" id="KAL3265216.1"/>
    </source>
</evidence>
<accession>A0ABD2MFC6</accession>
<proteinExistence type="predicted"/>
<name>A0ABD2MFC6_9CUCU</name>
<dbReference type="Proteomes" id="UP001516400">
    <property type="component" value="Unassembled WGS sequence"/>
</dbReference>
<organism evidence="2 3">
    <name type="scientific">Cryptolaemus montrouzieri</name>
    <dbReference type="NCBI Taxonomy" id="559131"/>
    <lineage>
        <taxon>Eukaryota</taxon>
        <taxon>Metazoa</taxon>
        <taxon>Ecdysozoa</taxon>
        <taxon>Arthropoda</taxon>
        <taxon>Hexapoda</taxon>
        <taxon>Insecta</taxon>
        <taxon>Pterygota</taxon>
        <taxon>Neoptera</taxon>
        <taxon>Endopterygota</taxon>
        <taxon>Coleoptera</taxon>
        <taxon>Polyphaga</taxon>
        <taxon>Cucujiformia</taxon>
        <taxon>Coccinelloidea</taxon>
        <taxon>Coccinellidae</taxon>
        <taxon>Scymninae</taxon>
        <taxon>Scymnini</taxon>
        <taxon>Cryptolaemus</taxon>
    </lineage>
</organism>
<protein>
    <submittedName>
        <fullName evidence="2">Uncharacterized protein</fullName>
    </submittedName>
</protein>
<reference evidence="2 3" key="1">
    <citation type="journal article" date="2021" name="BMC Biol.">
        <title>Horizontally acquired antibacterial genes associated with adaptive radiation of ladybird beetles.</title>
        <authorList>
            <person name="Li H.S."/>
            <person name="Tang X.F."/>
            <person name="Huang Y.H."/>
            <person name="Xu Z.Y."/>
            <person name="Chen M.L."/>
            <person name="Du X.Y."/>
            <person name="Qiu B.Y."/>
            <person name="Chen P.T."/>
            <person name="Zhang W."/>
            <person name="Slipinski A."/>
            <person name="Escalona H.E."/>
            <person name="Waterhouse R.M."/>
            <person name="Zwick A."/>
            <person name="Pang H."/>
        </authorList>
    </citation>
    <scope>NUCLEOTIDE SEQUENCE [LARGE SCALE GENOMIC DNA]</scope>
    <source>
        <strain evidence="2">SYSU2018</strain>
    </source>
</reference>
<dbReference type="AlphaFoldDB" id="A0ABD2MFC6"/>
<gene>
    <name evidence="2" type="ORF">HHI36_009430</name>
</gene>
<evidence type="ECO:0000256" key="1">
    <source>
        <dbReference type="SAM" id="MobiDB-lite"/>
    </source>
</evidence>
<feature type="region of interest" description="Disordered" evidence="1">
    <location>
        <begin position="21"/>
        <end position="40"/>
    </location>
</feature>
<feature type="compositionally biased region" description="Basic and acidic residues" evidence="1">
    <location>
        <begin position="26"/>
        <end position="40"/>
    </location>
</feature>
<comment type="caution">
    <text evidence="2">The sequence shown here is derived from an EMBL/GenBank/DDBJ whole genome shotgun (WGS) entry which is preliminary data.</text>
</comment>
<dbReference type="EMBL" id="JABFTP020000001">
    <property type="protein sequence ID" value="KAL3265216.1"/>
    <property type="molecule type" value="Genomic_DNA"/>
</dbReference>
<keyword evidence="3" id="KW-1185">Reference proteome</keyword>
<evidence type="ECO:0000313" key="3">
    <source>
        <dbReference type="Proteomes" id="UP001516400"/>
    </source>
</evidence>
<sequence>MSVLIFLQTQTGLRKRFYQSELSSKNSEEESGKESDIPYKTDMVTKNDIDSWLGHSSSIKPEEKAGYCWEPPESYDFKEGAKNLKRKFNHKWLFAVHEIFC</sequence>